<sequence>MMGDGELQLSITEESKIAKANLGLEAHHNKREEQLTRLMAIKNLLCSARYQW</sequence>
<dbReference type="Proteomes" id="UP000031671">
    <property type="component" value="Unassembled WGS sequence"/>
</dbReference>
<reference evidence="1 2" key="2">
    <citation type="submission" date="2015-01" db="EMBL/GenBank/DDBJ databases">
        <authorList>
            <consortium name="NBRP consortium"/>
            <person name="Sawabe T."/>
            <person name="Meirelles P."/>
            <person name="Feng G."/>
            <person name="Sayaka M."/>
            <person name="Hattori M."/>
            <person name="Ohkuma M."/>
        </authorList>
    </citation>
    <scope>NUCLEOTIDE SEQUENCE [LARGE SCALE GENOMIC DNA]</scope>
    <source>
        <strain evidence="2">JCM 19231</strain>
    </source>
</reference>
<evidence type="ECO:0000313" key="1">
    <source>
        <dbReference type="EMBL" id="GAM57983.1"/>
    </source>
</evidence>
<comment type="caution">
    <text evidence="1">The sequence shown here is derived from an EMBL/GenBank/DDBJ whole genome shotgun (WGS) entry which is preliminary data.</text>
</comment>
<organism evidence="1 2">
    <name type="scientific">Vibrio ishigakensis</name>
    <dbReference type="NCBI Taxonomy" id="1481914"/>
    <lineage>
        <taxon>Bacteria</taxon>
        <taxon>Pseudomonadati</taxon>
        <taxon>Pseudomonadota</taxon>
        <taxon>Gammaproteobacteria</taxon>
        <taxon>Vibrionales</taxon>
        <taxon>Vibrionaceae</taxon>
        <taxon>Vibrio</taxon>
    </lineage>
</organism>
<proteinExistence type="predicted"/>
<name>A0A0B8P3X3_9VIBR</name>
<protein>
    <submittedName>
        <fullName evidence="1">Uncharacterized protein</fullName>
    </submittedName>
</protein>
<keyword evidence="2" id="KW-1185">Reference proteome</keyword>
<evidence type="ECO:0000313" key="2">
    <source>
        <dbReference type="Proteomes" id="UP000031671"/>
    </source>
</evidence>
<gene>
    <name evidence="1" type="ORF">JCM19231_2106</name>
</gene>
<reference evidence="1 2" key="1">
    <citation type="submission" date="2015-01" db="EMBL/GenBank/DDBJ databases">
        <title>Vibrio sp. C1 JCM 19231 whole genome shotgun sequence.</title>
        <authorList>
            <person name="Sawabe T."/>
            <person name="Meirelles P."/>
            <person name="Feng G."/>
            <person name="Sayaka M."/>
            <person name="Hattori M."/>
            <person name="Ohkuma M."/>
        </authorList>
    </citation>
    <scope>NUCLEOTIDE SEQUENCE [LARGE SCALE GENOMIC DNA]</scope>
    <source>
        <strain evidence="2">JCM 19231</strain>
    </source>
</reference>
<dbReference type="EMBL" id="BBRZ01000070">
    <property type="protein sequence ID" value="GAM57983.1"/>
    <property type="molecule type" value="Genomic_DNA"/>
</dbReference>
<dbReference type="AlphaFoldDB" id="A0A0B8P3X3"/>
<accession>A0A0B8P3X3</accession>